<protein>
    <submittedName>
        <fullName evidence="4">Thiamine biosynthesis protein</fullName>
    </submittedName>
</protein>
<evidence type="ECO:0000313" key="3">
    <source>
        <dbReference type="EMBL" id="AKE41989.1"/>
    </source>
</evidence>
<dbReference type="KEGG" id="cku:UL82_09245"/>
<feature type="chain" id="PRO_5043120021" evidence="2">
    <location>
        <begin position="21"/>
        <end position="183"/>
    </location>
</feature>
<proteinExistence type="predicted"/>
<dbReference type="STRING" id="35755.UL82_09245"/>
<dbReference type="OrthoDB" id="4427143at2"/>
<dbReference type="AlphaFoldDB" id="A0A0F6TEF8"/>
<evidence type="ECO:0000313" key="5">
    <source>
        <dbReference type="Proteomes" id="UP000033457"/>
    </source>
</evidence>
<dbReference type="InterPro" id="IPR027273">
    <property type="entry name" value="Neocarzinostatin-like"/>
</dbReference>
<accession>A0A0F6TEF8</accession>
<name>A0A0F6TEF8_9CORY</name>
<feature type="compositionally biased region" description="Low complexity" evidence="1">
    <location>
        <begin position="36"/>
        <end position="63"/>
    </location>
</feature>
<dbReference type="EMBL" id="CP011312">
    <property type="protein sequence ID" value="AKE41989.1"/>
    <property type="molecule type" value="Genomic_DNA"/>
</dbReference>
<dbReference type="PROSITE" id="PS51257">
    <property type="entry name" value="PROKAR_LIPOPROTEIN"/>
    <property type="match status" value="1"/>
</dbReference>
<keyword evidence="2" id="KW-0732">Signal</keyword>
<reference evidence="3 5" key="1">
    <citation type="journal article" date="2015" name="Genome Announc.">
        <title>Complete Genome Sequence of Corynebacterium kutscheri DSM 20755, a Corynebacterial Type Strain with Remarkably Low G+C Content of Chromosomal DNA.</title>
        <authorList>
            <person name="Ruckert C."/>
            <person name="Albersmeier A."/>
            <person name="Winkler A."/>
            <person name="Tauch A."/>
        </authorList>
    </citation>
    <scope>NUCLEOTIDE SEQUENCE [LARGE SCALE GENOMIC DNA]</scope>
    <source>
        <strain evidence="3 5">DSM 20755</strain>
    </source>
</reference>
<reference evidence="4 6" key="2">
    <citation type="submission" date="2018-12" db="EMBL/GenBank/DDBJ databases">
        <authorList>
            <consortium name="Pathogen Informatics"/>
        </authorList>
    </citation>
    <scope>NUCLEOTIDE SEQUENCE [LARGE SCALE GENOMIC DNA]</scope>
    <source>
        <strain evidence="4 6">NCTC949</strain>
    </source>
</reference>
<evidence type="ECO:0000256" key="2">
    <source>
        <dbReference type="SAM" id="SignalP"/>
    </source>
</evidence>
<evidence type="ECO:0000313" key="6">
    <source>
        <dbReference type="Proteomes" id="UP000271380"/>
    </source>
</evidence>
<feature type="region of interest" description="Disordered" evidence="1">
    <location>
        <begin position="30"/>
        <end position="63"/>
    </location>
</feature>
<dbReference type="HOGENOM" id="CLU_121345_0_0_11"/>
<feature type="signal peptide" evidence="2">
    <location>
        <begin position="1"/>
        <end position="20"/>
    </location>
</feature>
<dbReference type="SUPFAM" id="SSF49319">
    <property type="entry name" value="Actinoxanthin-like"/>
    <property type="match status" value="1"/>
</dbReference>
<evidence type="ECO:0000313" key="4">
    <source>
        <dbReference type="EMBL" id="VEH06212.1"/>
    </source>
</evidence>
<keyword evidence="5" id="KW-1185">Reference proteome</keyword>
<sequence length="183" mass="18387">MTSSRVLALAATASISLVIAACSPPHEVDSTQKVDTAASAAAPTNSAHSSTTASSTATTTTSTGDEVTIALSTTENLSDGQVLSFNVAGLDPTAGYYAAICSADYTGQVPLCTGLQGDTQAQAWLSNNGGTVAISQNGTASVDLVATATGEGIDCTTESCVLKIFGDHRNGFQDVTELPVSFS</sequence>
<gene>
    <name evidence="4" type="primary">thiX</name>
    <name evidence="4" type="ORF">NCTC949_01009</name>
    <name evidence="3" type="ORF">UL82_09245</name>
</gene>
<dbReference type="Proteomes" id="UP000033457">
    <property type="component" value="Chromosome"/>
</dbReference>
<dbReference type="Gene3D" id="2.60.40.230">
    <property type="entry name" value="Neocarzinostatin-like"/>
    <property type="match status" value="1"/>
</dbReference>
<evidence type="ECO:0000256" key="1">
    <source>
        <dbReference type="SAM" id="MobiDB-lite"/>
    </source>
</evidence>
<organism evidence="3 5">
    <name type="scientific">Corynebacterium kutscheri</name>
    <dbReference type="NCBI Taxonomy" id="35755"/>
    <lineage>
        <taxon>Bacteria</taxon>
        <taxon>Bacillati</taxon>
        <taxon>Actinomycetota</taxon>
        <taxon>Actinomycetes</taxon>
        <taxon>Mycobacteriales</taxon>
        <taxon>Corynebacteriaceae</taxon>
        <taxon>Corynebacterium</taxon>
    </lineage>
</organism>
<dbReference type="EMBL" id="LR134377">
    <property type="protein sequence ID" value="VEH06212.1"/>
    <property type="molecule type" value="Genomic_DNA"/>
</dbReference>
<dbReference type="Proteomes" id="UP000271380">
    <property type="component" value="Chromosome"/>
</dbReference>
<dbReference type="RefSeq" id="WP_046440538.1">
    <property type="nucleotide sequence ID" value="NZ_CP011312.1"/>
</dbReference>